<evidence type="ECO:0000256" key="1">
    <source>
        <dbReference type="SAM" id="MobiDB-lite"/>
    </source>
</evidence>
<feature type="transmembrane region" description="Helical" evidence="2">
    <location>
        <begin position="141"/>
        <end position="163"/>
    </location>
</feature>
<keyword evidence="2" id="KW-0472">Membrane</keyword>
<feature type="transmembrane region" description="Helical" evidence="2">
    <location>
        <begin position="241"/>
        <end position="269"/>
    </location>
</feature>
<dbReference type="AlphaFoldDB" id="A0A4P7N7K4"/>
<sequence length="396" mass="43366">MYASDYNLDSKMVEARPKDDDRASTRKSTSFTPPDHVTAAALARGGSTEPTRHPQPFNPTDKRVLMHKRLIRPLGFTSGYSFACFVVFAGTLMGFTLARAQFIDIQGVMCSPSTAGGPLRHAAPGECFYFVSGATHERFGIVLHLATVLPASFLACLQLLPVLRARAPAFHRANGYMVILLSLLGVAGGLMITGNAFSGALVTQMGFGFGAAAFLVALGMGWLSMRRMRVDQHRAWMLRAWFYVGAIVTTRILMSLGAHLVTVIGGYYMPEPCDKIESMLGRDRTLSKYPTCKTFFDGEVPSQHTLVVANMAGEVDNISAALDAAAGAALWVAFVLHAAGVEIYLHLTPEKSERLRETWSRRRRRIVGHDLAERLVDFRNRSVETRGQSAIMYGVS</sequence>
<feature type="region of interest" description="Disordered" evidence="1">
    <location>
        <begin position="1"/>
        <end position="37"/>
    </location>
</feature>
<keyword evidence="2" id="KW-0812">Transmembrane</keyword>
<feature type="compositionally biased region" description="Basic and acidic residues" evidence="1">
    <location>
        <begin position="11"/>
        <end position="24"/>
    </location>
</feature>
<reference evidence="3 4" key="1">
    <citation type="journal article" date="2019" name="Mol. Biol. Evol.">
        <title>Blast fungal genomes show frequent chromosomal changes, gene gains and losses, and effector gene turnover.</title>
        <authorList>
            <person name="Gomez Luciano L.B."/>
            <person name="Jason Tsai I."/>
            <person name="Chuma I."/>
            <person name="Tosa Y."/>
            <person name="Chen Y.H."/>
            <person name="Li J.Y."/>
            <person name="Li M.Y."/>
            <person name="Jade Lu M.Y."/>
            <person name="Nakayashiki H."/>
            <person name="Li W.H."/>
        </authorList>
    </citation>
    <scope>NUCLEOTIDE SEQUENCE [LARGE SCALE GENOMIC DNA]</scope>
    <source>
        <strain evidence="3">MZ5-1-6</strain>
    </source>
</reference>
<accession>A0A4P7N7K4</accession>
<dbReference type="InterPro" id="IPR018750">
    <property type="entry name" value="DUF2306_membrane"/>
</dbReference>
<evidence type="ECO:0000313" key="3">
    <source>
        <dbReference type="EMBL" id="QBZ58628.1"/>
    </source>
</evidence>
<feature type="transmembrane region" description="Helical" evidence="2">
    <location>
        <begin position="73"/>
        <end position="95"/>
    </location>
</feature>
<proteinExistence type="predicted"/>
<organism evidence="3 4">
    <name type="scientific">Pyricularia oryzae</name>
    <name type="common">Rice blast fungus</name>
    <name type="synonym">Magnaporthe oryzae</name>
    <dbReference type="NCBI Taxonomy" id="318829"/>
    <lineage>
        <taxon>Eukaryota</taxon>
        <taxon>Fungi</taxon>
        <taxon>Dikarya</taxon>
        <taxon>Ascomycota</taxon>
        <taxon>Pezizomycotina</taxon>
        <taxon>Sordariomycetes</taxon>
        <taxon>Sordariomycetidae</taxon>
        <taxon>Magnaporthales</taxon>
        <taxon>Pyriculariaceae</taxon>
        <taxon>Pyricularia</taxon>
    </lineage>
</organism>
<protein>
    <recommendedName>
        <fullName evidence="5">DUF2306 domain-containing protein</fullName>
    </recommendedName>
</protein>
<gene>
    <name evidence="3" type="ORF">PoMZ_03584</name>
</gene>
<evidence type="ECO:0000313" key="4">
    <source>
        <dbReference type="Proteomes" id="UP000294847"/>
    </source>
</evidence>
<keyword evidence="2" id="KW-1133">Transmembrane helix</keyword>
<feature type="transmembrane region" description="Helical" evidence="2">
    <location>
        <begin position="200"/>
        <end position="220"/>
    </location>
</feature>
<dbReference type="Pfam" id="PF10067">
    <property type="entry name" value="DUF2306"/>
    <property type="match status" value="1"/>
</dbReference>
<name>A0A4P7N7K4_PYROR</name>
<dbReference type="Proteomes" id="UP000294847">
    <property type="component" value="Chromosome 3"/>
</dbReference>
<feature type="transmembrane region" description="Helical" evidence="2">
    <location>
        <begin position="175"/>
        <end position="194"/>
    </location>
</feature>
<evidence type="ECO:0000256" key="2">
    <source>
        <dbReference type="SAM" id="Phobius"/>
    </source>
</evidence>
<evidence type="ECO:0008006" key="5">
    <source>
        <dbReference type="Google" id="ProtNLM"/>
    </source>
</evidence>
<dbReference type="EMBL" id="CP034206">
    <property type="protein sequence ID" value="QBZ58628.1"/>
    <property type="molecule type" value="Genomic_DNA"/>
</dbReference>
<feature type="transmembrane region" description="Helical" evidence="2">
    <location>
        <begin position="328"/>
        <end position="347"/>
    </location>
</feature>